<accession>A0A7W7QSX4</accession>
<feature type="region of interest" description="Disordered" evidence="1">
    <location>
        <begin position="46"/>
        <end position="84"/>
    </location>
</feature>
<dbReference type="Proteomes" id="UP000552644">
    <property type="component" value="Unassembled WGS sequence"/>
</dbReference>
<sequence>MSKEKIIDHQRNLLTILRGHLNALYVPNFLTADHNGQPCLEITNHNARTRPRLPLGRPARRAHLHHPPADGRRGHRRGGAARLA</sequence>
<keyword evidence="3" id="KW-1185">Reference proteome</keyword>
<gene>
    <name evidence="2" type="ORF">FHS44_006249</name>
</gene>
<comment type="caution">
    <text evidence="2">The sequence shown here is derived from an EMBL/GenBank/DDBJ whole genome shotgun (WGS) entry which is preliminary data.</text>
</comment>
<proteinExistence type="predicted"/>
<evidence type="ECO:0000256" key="1">
    <source>
        <dbReference type="SAM" id="MobiDB-lite"/>
    </source>
</evidence>
<evidence type="ECO:0000313" key="2">
    <source>
        <dbReference type="EMBL" id="MBB4919113.1"/>
    </source>
</evidence>
<dbReference type="EMBL" id="JACHJP010000008">
    <property type="protein sequence ID" value="MBB4919113.1"/>
    <property type="molecule type" value="Genomic_DNA"/>
</dbReference>
<evidence type="ECO:0000313" key="3">
    <source>
        <dbReference type="Proteomes" id="UP000552644"/>
    </source>
</evidence>
<protein>
    <submittedName>
        <fullName evidence="2">Uncharacterized protein</fullName>
    </submittedName>
</protein>
<dbReference type="RefSeq" id="WP_184720987.1">
    <property type="nucleotide sequence ID" value="NZ_JACHJP010000008.1"/>
</dbReference>
<dbReference type="AlphaFoldDB" id="A0A7W7QSX4"/>
<organism evidence="2 3">
    <name type="scientific">Streptosporangium saharense</name>
    <dbReference type="NCBI Taxonomy" id="1706840"/>
    <lineage>
        <taxon>Bacteria</taxon>
        <taxon>Bacillati</taxon>
        <taxon>Actinomycetota</taxon>
        <taxon>Actinomycetes</taxon>
        <taxon>Streptosporangiales</taxon>
        <taxon>Streptosporangiaceae</taxon>
        <taxon>Streptosporangium</taxon>
    </lineage>
</organism>
<name>A0A7W7QSX4_9ACTN</name>
<feature type="compositionally biased region" description="Basic residues" evidence="1">
    <location>
        <begin position="73"/>
        <end position="84"/>
    </location>
</feature>
<reference evidence="2 3" key="1">
    <citation type="submission" date="2020-08" db="EMBL/GenBank/DDBJ databases">
        <title>Genomic Encyclopedia of Type Strains, Phase III (KMG-III): the genomes of soil and plant-associated and newly described type strains.</title>
        <authorList>
            <person name="Whitman W."/>
        </authorList>
    </citation>
    <scope>NUCLEOTIDE SEQUENCE [LARGE SCALE GENOMIC DNA]</scope>
    <source>
        <strain evidence="2 3">CECT 8840</strain>
    </source>
</reference>